<dbReference type="InterPro" id="IPR005545">
    <property type="entry name" value="YCII"/>
</dbReference>
<proteinExistence type="inferred from homology"/>
<dbReference type="RefSeq" id="WP_148066738.1">
    <property type="nucleotide sequence ID" value="NZ_VRZA01000001.1"/>
</dbReference>
<organism evidence="3 4">
    <name type="scientific">Parahaliea maris</name>
    <dbReference type="NCBI Taxonomy" id="2716870"/>
    <lineage>
        <taxon>Bacteria</taxon>
        <taxon>Pseudomonadati</taxon>
        <taxon>Pseudomonadota</taxon>
        <taxon>Gammaproteobacteria</taxon>
        <taxon>Cellvibrionales</taxon>
        <taxon>Halieaceae</taxon>
        <taxon>Parahaliea</taxon>
    </lineage>
</organism>
<gene>
    <name evidence="3" type="ORF">FV139_03000</name>
</gene>
<evidence type="ECO:0000256" key="1">
    <source>
        <dbReference type="ARBA" id="ARBA00007689"/>
    </source>
</evidence>
<accession>A0A5C9A713</accession>
<evidence type="ECO:0000313" key="3">
    <source>
        <dbReference type="EMBL" id="TXS96466.1"/>
    </source>
</evidence>
<protein>
    <recommendedName>
        <fullName evidence="2">YCII-related domain-containing protein</fullName>
    </recommendedName>
</protein>
<dbReference type="InterPro" id="IPR011008">
    <property type="entry name" value="Dimeric_a/b-barrel"/>
</dbReference>
<sequence>MNVPFYLVIGLDPEPHNMPRRNELRTDHRTYVLARDSLIKFAGAMTDDSNNQTGSIYIFEASCERVVRDWISHEPFFKWDVYDQIIVKQVNPALNRIPLIEWELSH</sequence>
<evidence type="ECO:0000259" key="2">
    <source>
        <dbReference type="Pfam" id="PF03795"/>
    </source>
</evidence>
<evidence type="ECO:0000313" key="4">
    <source>
        <dbReference type="Proteomes" id="UP000321039"/>
    </source>
</evidence>
<dbReference type="SUPFAM" id="SSF54909">
    <property type="entry name" value="Dimeric alpha+beta barrel"/>
    <property type="match status" value="1"/>
</dbReference>
<dbReference type="Pfam" id="PF03795">
    <property type="entry name" value="YCII"/>
    <property type="match status" value="1"/>
</dbReference>
<dbReference type="Proteomes" id="UP000321039">
    <property type="component" value="Unassembled WGS sequence"/>
</dbReference>
<name>A0A5C9A713_9GAMM</name>
<comment type="similarity">
    <text evidence="1">Belongs to the YciI family.</text>
</comment>
<reference evidence="3 4" key="1">
    <citation type="submission" date="2019-08" db="EMBL/GenBank/DDBJ databases">
        <title>Parahaliea maris sp. nov., isolated from the surface seawater.</title>
        <authorList>
            <person name="Liu Y."/>
        </authorList>
    </citation>
    <scope>NUCLEOTIDE SEQUENCE [LARGE SCALE GENOMIC DNA]</scope>
    <source>
        <strain evidence="3 4">HSLHS9</strain>
    </source>
</reference>
<dbReference type="Gene3D" id="3.30.70.1060">
    <property type="entry name" value="Dimeric alpha+beta barrel"/>
    <property type="match status" value="1"/>
</dbReference>
<dbReference type="AlphaFoldDB" id="A0A5C9A713"/>
<comment type="caution">
    <text evidence="3">The sequence shown here is derived from an EMBL/GenBank/DDBJ whole genome shotgun (WGS) entry which is preliminary data.</text>
</comment>
<feature type="domain" description="YCII-related" evidence="2">
    <location>
        <begin position="12"/>
        <end position="90"/>
    </location>
</feature>
<dbReference type="EMBL" id="VRZA01000001">
    <property type="protein sequence ID" value="TXS96466.1"/>
    <property type="molecule type" value="Genomic_DNA"/>
</dbReference>
<keyword evidence="4" id="KW-1185">Reference proteome</keyword>